<reference evidence="1" key="1">
    <citation type="journal article" date="2014" name="Front. Microbiol.">
        <title>High frequency of phylogenetically diverse reductive dehalogenase-homologous genes in deep subseafloor sedimentary metagenomes.</title>
        <authorList>
            <person name="Kawai M."/>
            <person name="Futagami T."/>
            <person name="Toyoda A."/>
            <person name="Takaki Y."/>
            <person name="Nishi S."/>
            <person name="Hori S."/>
            <person name="Arai W."/>
            <person name="Tsubouchi T."/>
            <person name="Morono Y."/>
            <person name="Uchiyama I."/>
            <person name="Ito T."/>
            <person name="Fujiyama A."/>
            <person name="Inagaki F."/>
            <person name="Takami H."/>
        </authorList>
    </citation>
    <scope>NUCLEOTIDE SEQUENCE</scope>
    <source>
        <strain evidence="1">Expedition CK06-06</strain>
    </source>
</reference>
<protein>
    <submittedName>
        <fullName evidence="1">Uncharacterized protein</fullName>
    </submittedName>
</protein>
<comment type="caution">
    <text evidence="1">The sequence shown here is derived from an EMBL/GenBank/DDBJ whole genome shotgun (WGS) entry which is preliminary data.</text>
</comment>
<dbReference type="EMBL" id="BART01035251">
    <property type="protein sequence ID" value="GAH12560.1"/>
    <property type="molecule type" value="Genomic_DNA"/>
</dbReference>
<feature type="non-terminal residue" evidence="1">
    <location>
        <position position="1"/>
    </location>
</feature>
<feature type="non-terminal residue" evidence="1">
    <location>
        <position position="195"/>
    </location>
</feature>
<proteinExistence type="predicted"/>
<organism evidence="1">
    <name type="scientific">marine sediment metagenome</name>
    <dbReference type="NCBI Taxonomy" id="412755"/>
    <lineage>
        <taxon>unclassified sequences</taxon>
        <taxon>metagenomes</taxon>
        <taxon>ecological metagenomes</taxon>
    </lineage>
</organism>
<sequence>TDVSTVAGGCAVIRTGANKTIHYVGGYDYSVPAYLKNAWTIDLGLWELASTYQINGLEGADKNITWTGIAGETVWSNATVGDGGTMDNYMVINTTDNVTEIWVYCDDLDAGITASNISMEVSSDGTTWSGNTVSFSDGGSNITINNSQWANLWCNGANPFSGDGLTDKTAHIYCRFKLSIPGGAGTGTYSQDDWK</sequence>
<name>X1DWJ2_9ZZZZ</name>
<accession>X1DWJ2</accession>
<gene>
    <name evidence="1" type="ORF">S01H4_59957</name>
</gene>
<dbReference type="AlphaFoldDB" id="X1DWJ2"/>
<evidence type="ECO:0000313" key="1">
    <source>
        <dbReference type="EMBL" id="GAH12560.1"/>
    </source>
</evidence>